<sequence length="64" mass="7503">MPSYAFLRFANSEIHPIIVQRLNGLNHRGRYLNVKINLLPTPAHRLYPEHTPRIQTLINELESK</sequence>
<dbReference type="OrthoDB" id="10141197at2759"/>
<protein>
    <recommendedName>
        <fullName evidence="3">RRM domain-containing protein</fullName>
    </recommendedName>
</protein>
<accession>A0A814TAT5</accession>
<proteinExistence type="predicted"/>
<organism evidence="1 2">
    <name type="scientific">Brachionus calyciflorus</name>
    <dbReference type="NCBI Taxonomy" id="104777"/>
    <lineage>
        <taxon>Eukaryota</taxon>
        <taxon>Metazoa</taxon>
        <taxon>Spiralia</taxon>
        <taxon>Gnathifera</taxon>
        <taxon>Rotifera</taxon>
        <taxon>Eurotatoria</taxon>
        <taxon>Monogononta</taxon>
        <taxon>Pseudotrocha</taxon>
        <taxon>Ploima</taxon>
        <taxon>Brachionidae</taxon>
        <taxon>Brachionus</taxon>
    </lineage>
</organism>
<evidence type="ECO:0000313" key="1">
    <source>
        <dbReference type="EMBL" id="CAF1155782.1"/>
    </source>
</evidence>
<dbReference type="Proteomes" id="UP000663879">
    <property type="component" value="Unassembled WGS sequence"/>
</dbReference>
<dbReference type="EMBL" id="CAJNOC010012840">
    <property type="protein sequence ID" value="CAF1155782.1"/>
    <property type="molecule type" value="Genomic_DNA"/>
</dbReference>
<keyword evidence="2" id="KW-1185">Reference proteome</keyword>
<reference evidence="1" key="1">
    <citation type="submission" date="2021-02" db="EMBL/GenBank/DDBJ databases">
        <authorList>
            <person name="Nowell W R."/>
        </authorList>
    </citation>
    <scope>NUCLEOTIDE SEQUENCE</scope>
    <source>
        <strain evidence="1">Ploen Becks lab</strain>
    </source>
</reference>
<comment type="caution">
    <text evidence="1">The sequence shown here is derived from an EMBL/GenBank/DDBJ whole genome shotgun (WGS) entry which is preliminary data.</text>
</comment>
<name>A0A814TAT5_9BILA</name>
<evidence type="ECO:0000313" key="2">
    <source>
        <dbReference type="Proteomes" id="UP000663879"/>
    </source>
</evidence>
<gene>
    <name evidence="1" type="ORF">OXX778_LOCUS23458</name>
</gene>
<feature type="non-terminal residue" evidence="1">
    <location>
        <position position="64"/>
    </location>
</feature>
<evidence type="ECO:0008006" key="3">
    <source>
        <dbReference type="Google" id="ProtNLM"/>
    </source>
</evidence>
<dbReference type="AlphaFoldDB" id="A0A814TAT5"/>